<dbReference type="PANTHER" id="PTHR37833:SF1">
    <property type="entry name" value="SIGNAL PEPTIDE PROTEIN"/>
    <property type="match status" value="1"/>
</dbReference>
<evidence type="ECO:0000313" key="2">
    <source>
        <dbReference type="EMBL" id="GAA3579645.1"/>
    </source>
</evidence>
<keyword evidence="3" id="KW-1185">Reference proteome</keyword>
<evidence type="ECO:0000313" key="3">
    <source>
        <dbReference type="Proteomes" id="UP001500954"/>
    </source>
</evidence>
<comment type="caution">
    <text evidence="2">The sequence shown here is derived from an EMBL/GenBank/DDBJ whole genome shotgun (WGS) entry which is preliminary data.</text>
</comment>
<proteinExistence type="predicted"/>
<evidence type="ECO:0000256" key="1">
    <source>
        <dbReference type="SAM" id="SignalP"/>
    </source>
</evidence>
<organism evidence="2 3">
    <name type="scientific">Snuella lapsa</name>
    <dbReference type="NCBI Taxonomy" id="870481"/>
    <lineage>
        <taxon>Bacteria</taxon>
        <taxon>Pseudomonadati</taxon>
        <taxon>Bacteroidota</taxon>
        <taxon>Flavobacteriia</taxon>
        <taxon>Flavobacteriales</taxon>
        <taxon>Flavobacteriaceae</taxon>
        <taxon>Snuella</taxon>
    </lineage>
</organism>
<feature type="signal peptide" evidence="1">
    <location>
        <begin position="1"/>
        <end position="29"/>
    </location>
</feature>
<dbReference type="RefSeq" id="WP_345007255.1">
    <property type="nucleotide sequence ID" value="NZ_BAABCY010000080.1"/>
</dbReference>
<protein>
    <recommendedName>
        <fullName evidence="4">DUF1573 domain-containing protein</fullName>
    </recommendedName>
</protein>
<dbReference type="EMBL" id="BAABCY010000080">
    <property type="protein sequence ID" value="GAA3579645.1"/>
    <property type="molecule type" value="Genomic_DNA"/>
</dbReference>
<dbReference type="Gene3D" id="2.60.40.10">
    <property type="entry name" value="Immunoglobulins"/>
    <property type="match status" value="1"/>
</dbReference>
<accession>A0ABP6YB68</accession>
<sequence>MTISTYNFKTLQSKLLLIFCLFVYSSNFSQEANTSKKGKTGILSFETEEIDYGTIQQNANGERTFKFTNTGKAPIVITNVKTSCGCTVPSYAKTPILPGDSSEIKIKYATNRIGIFKKTITIISNASESSKILRIKGKVLKPEAPKS</sequence>
<gene>
    <name evidence="2" type="ORF">GCM10022395_30400</name>
</gene>
<name>A0ABP6YB68_9FLAO</name>
<dbReference type="PANTHER" id="PTHR37833">
    <property type="entry name" value="LIPOPROTEIN-RELATED"/>
    <property type="match status" value="1"/>
</dbReference>
<evidence type="ECO:0008006" key="4">
    <source>
        <dbReference type="Google" id="ProtNLM"/>
    </source>
</evidence>
<dbReference type="Pfam" id="PF07610">
    <property type="entry name" value="DUF1573"/>
    <property type="match status" value="1"/>
</dbReference>
<reference evidence="3" key="1">
    <citation type="journal article" date="2019" name="Int. J. Syst. Evol. Microbiol.">
        <title>The Global Catalogue of Microorganisms (GCM) 10K type strain sequencing project: providing services to taxonomists for standard genome sequencing and annotation.</title>
        <authorList>
            <consortium name="The Broad Institute Genomics Platform"/>
            <consortium name="The Broad Institute Genome Sequencing Center for Infectious Disease"/>
            <person name="Wu L."/>
            <person name="Ma J."/>
        </authorList>
    </citation>
    <scope>NUCLEOTIDE SEQUENCE [LARGE SCALE GENOMIC DNA]</scope>
    <source>
        <strain evidence="3">JCM 17111</strain>
    </source>
</reference>
<feature type="chain" id="PRO_5046265200" description="DUF1573 domain-containing protein" evidence="1">
    <location>
        <begin position="30"/>
        <end position="147"/>
    </location>
</feature>
<dbReference type="InterPro" id="IPR011467">
    <property type="entry name" value="DUF1573"/>
</dbReference>
<dbReference type="Proteomes" id="UP001500954">
    <property type="component" value="Unassembled WGS sequence"/>
</dbReference>
<dbReference type="InterPro" id="IPR013783">
    <property type="entry name" value="Ig-like_fold"/>
</dbReference>
<keyword evidence="1" id="KW-0732">Signal</keyword>